<name>A0A923PP78_9BACT</name>
<dbReference type="RefSeq" id="WP_187466999.1">
    <property type="nucleotide sequence ID" value="NZ_JACSIT010000114.1"/>
</dbReference>
<accession>A0A923PP78</accession>
<sequence>MKSFLSIFIFINSIQSIQSQVYADSISYGLEMANALSYVDSYDYFVSLEKRIPIGDSNRLIAVEIIIELSTEIEEYFRLREEYNESLIYSEKYLNF</sequence>
<gene>
    <name evidence="1" type="ORF">H9S92_12240</name>
</gene>
<protein>
    <submittedName>
        <fullName evidence="1">Uncharacterized protein</fullName>
    </submittedName>
</protein>
<dbReference type="Proteomes" id="UP000650081">
    <property type="component" value="Unassembled WGS sequence"/>
</dbReference>
<comment type="caution">
    <text evidence="1">The sequence shown here is derived from an EMBL/GenBank/DDBJ whole genome shotgun (WGS) entry which is preliminary data.</text>
</comment>
<keyword evidence="2" id="KW-1185">Reference proteome</keyword>
<evidence type="ECO:0000313" key="2">
    <source>
        <dbReference type="Proteomes" id="UP000650081"/>
    </source>
</evidence>
<evidence type="ECO:0000313" key="1">
    <source>
        <dbReference type="EMBL" id="MBC6994939.1"/>
    </source>
</evidence>
<dbReference type="AlphaFoldDB" id="A0A923PP78"/>
<organism evidence="1 2">
    <name type="scientific">Neolewinella lacunae</name>
    <dbReference type="NCBI Taxonomy" id="1517758"/>
    <lineage>
        <taxon>Bacteria</taxon>
        <taxon>Pseudomonadati</taxon>
        <taxon>Bacteroidota</taxon>
        <taxon>Saprospiria</taxon>
        <taxon>Saprospirales</taxon>
        <taxon>Lewinellaceae</taxon>
        <taxon>Neolewinella</taxon>
    </lineage>
</organism>
<reference evidence="1" key="1">
    <citation type="submission" date="2020-08" db="EMBL/GenBank/DDBJ databases">
        <title>Lewinella bacteria from marine environments.</title>
        <authorList>
            <person name="Zhong Y."/>
        </authorList>
    </citation>
    <scope>NUCLEOTIDE SEQUENCE</scope>
    <source>
        <strain evidence="1">KCTC 42187</strain>
    </source>
</reference>
<proteinExistence type="predicted"/>
<dbReference type="EMBL" id="JACSIT010000114">
    <property type="protein sequence ID" value="MBC6994939.1"/>
    <property type="molecule type" value="Genomic_DNA"/>
</dbReference>